<accession>A0A9X2MD35</accession>
<comment type="caution">
    <text evidence="2">The sequence shown here is derived from an EMBL/GenBank/DDBJ whole genome shotgun (WGS) entry which is preliminary data.</text>
</comment>
<dbReference type="EMBL" id="JANKBY010000298">
    <property type="protein sequence ID" value="MCR1824390.1"/>
    <property type="molecule type" value="Genomic_DNA"/>
</dbReference>
<keyword evidence="3" id="KW-1185">Reference proteome</keyword>
<proteinExistence type="predicted"/>
<dbReference type="AlphaFoldDB" id="A0A9X2MD35"/>
<keyword evidence="1" id="KW-0812">Transmembrane</keyword>
<organism evidence="2 3">
    <name type="scientific">Terrisporobacter muris</name>
    <dbReference type="NCBI Taxonomy" id="2963284"/>
    <lineage>
        <taxon>Bacteria</taxon>
        <taxon>Bacillati</taxon>
        <taxon>Bacillota</taxon>
        <taxon>Clostridia</taxon>
        <taxon>Peptostreptococcales</taxon>
        <taxon>Peptostreptococcaceae</taxon>
        <taxon>Terrisporobacter</taxon>
    </lineage>
</organism>
<reference evidence="2" key="1">
    <citation type="submission" date="2022-07" db="EMBL/GenBank/DDBJ databases">
        <title>Enhanced cultured diversity of the mouse gut microbiota enables custom-made synthetic communities.</title>
        <authorList>
            <person name="Afrizal A."/>
        </authorList>
    </citation>
    <scope>NUCLEOTIDE SEQUENCE</scope>
    <source>
        <strain evidence="2">DSM 29186</strain>
    </source>
</reference>
<dbReference type="Proteomes" id="UP001140817">
    <property type="component" value="Unassembled WGS sequence"/>
</dbReference>
<keyword evidence="1" id="KW-1133">Transmembrane helix</keyword>
<sequence length="52" mass="5827">MKILVERINHMMALEGIISLFLIISVGVYASKKNIITKEINKGLTDLLLNIT</sequence>
<evidence type="ECO:0000313" key="2">
    <source>
        <dbReference type="EMBL" id="MCR1824390.1"/>
    </source>
</evidence>
<feature type="transmembrane region" description="Helical" evidence="1">
    <location>
        <begin position="12"/>
        <end position="30"/>
    </location>
</feature>
<gene>
    <name evidence="2" type="ORF">NSA58_16540</name>
</gene>
<protein>
    <submittedName>
        <fullName evidence="2">Uncharacterized protein</fullName>
    </submittedName>
</protein>
<evidence type="ECO:0000256" key="1">
    <source>
        <dbReference type="SAM" id="Phobius"/>
    </source>
</evidence>
<evidence type="ECO:0000313" key="3">
    <source>
        <dbReference type="Proteomes" id="UP001140817"/>
    </source>
</evidence>
<keyword evidence="1" id="KW-0472">Membrane</keyword>
<name>A0A9X2MD35_9FIRM</name>